<sequence length="212" mass="23415">YRTLVGVVGHEGSCEPGCVEYRDVVVSPNVFYKVKVEAAQVDMHSKDEHVNVKVGGQTVTCSSKVASDYNCSLVECGHINFGRVVVNSEVRVEVEAFRTRDSYGALVRLTFEPQVSASWVTGEWGSCDQVDCITSTAAVNRSVQCRVFDPDDMGDGGDRCLQPAPKSMRLCQEAPECIPPDACILTRIGRRSACSSRRSCRMQSFRFLVDFR</sequence>
<evidence type="ECO:0000313" key="2">
    <source>
        <dbReference type="Proteomes" id="UP000649617"/>
    </source>
</evidence>
<dbReference type="Proteomes" id="UP000649617">
    <property type="component" value="Unassembled WGS sequence"/>
</dbReference>
<proteinExistence type="predicted"/>
<feature type="non-terminal residue" evidence="1">
    <location>
        <position position="1"/>
    </location>
</feature>
<dbReference type="AlphaFoldDB" id="A0A812L057"/>
<name>A0A812L057_SYMPI</name>
<keyword evidence="2" id="KW-1185">Reference proteome</keyword>
<accession>A0A812L057</accession>
<evidence type="ECO:0000313" key="1">
    <source>
        <dbReference type="EMBL" id="CAE7239238.1"/>
    </source>
</evidence>
<protein>
    <submittedName>
        <fullName evidence="1">Uncharacterized protein</fullName>
    </submittedName>
</protein>
<dbReference type="EMBL" id="CAJNIZ010005141">
    <property type="protein sequence ID" value="CAE7239238.1"/>
    <property type="molecule type" value="Genomic_DNA"/>
</dbReference>
<dbReference type="OrthoDB" id="416755at2759"/>
<reference evidence="1" key="1">
    <citation type="submission" date="2021-02" db="EMBL/GenBank/DDBJ databases">
        <authorList>
            <person name="Dougan E. K."/>
            <person name="Rhodes N."/>
            <person name="Thang M."/>
            <person name="Chan C."/>
        </authorList>
    </citation>
    <scope>NUCLEOTIDE SEQUENCE</scope>
</reference>
<comment type="caution">
    <text evidence="1">The sequence shown here is derived from an EMBL/GenBank/DDBJ whole genome shotgun (WGS) entry which is preliminary data.</text>
</comment>
<gene>
    <name evidence="1" type="ORF">SPIL2461_LOCUS4026</name>
</gene>
<organism evidence="1 2">
    <name type="scientific">Symbiodinium pilosum</name>
    <name type="common">Dinoflagellate</name>
    <dbReference type="NCBI Taxonomy" id="2952"/>
    <lineage>
        <taxon>Eukaryota</taxon>
        <taxon>Sar</taxon>
        <taxon>Alveolata</taxon>
        <taxon>Dinophyceae</taxon>
        <taxon>Suessiales</taxon>
        <taxon>Symbiodiniaceae</taxon>
        <taxon>Symbiodinium</taxon>
    </lineage>
</organism>